<keyword evidence="1" id="KW-1185">Reference proteome</keyword>
<reference evidence="2" key="1">
    <citation type="submission" date="2017-02" db="UniProtKB">
        <authorList>
            <consortium name="WormBaseParasite"/>
        </authorList>
    </citation>
    <scope>IDENTIFICATION</scope>
</reference>
<dbReference type="Proteomes" id="UP000046392">
    <property type="component" value="Unplaced"/>
</dbReference>
<dbReference type="AlphaFoldDB" id="A0A0N5CDY5"/>
<name>A0A0N5CDY5_STREA</name>
<protein>
    <submittedName>
        <fullName evidence="2">Elf-1_N domain-containing protein</fullName>
    </submittedName>
</protein>
<dbReference type="WBParaSite" id="SPAL_0001607500.1">
    <property type="protein sequence ID" value="SPAL_0001607500.1"/>
    <property type="gene ID" value="SPAL_0001607500"/>
</dbReference>
<sequence length="60" mass="6724">MSVHDHEDDLLLIEDDGEQVQVNDQGNLGVNLDFLNEDANVDMAVMLSRFSRSLKEMGCT</sequence>
<evidence type="ECO:0000313" key="1">
    <source>
        <dbReference type="Proteomes" id="UP000046392"/>
    </source>
</evidence>
<organism evidence="1 2">
    <name type="scientific">Strongyloides papillosus</name>
    <name type="common">Intestinal threadworm</name>
    <dbReference type="NCBI Taxonomy" id="174720"/>
    <lineage>
        <taxon>Eukaryota</taxon>
        <taxon>Metazoa</taxon>
        <taxon>Ecdysozoa</taxon>
        <taxon>Nematoda</taxon>
        <taxon>Chromadorea</taxon>
        <taxon>Rhabditida</taxon>
        <taxon>Tylenchina</taxon>
        <taxon>Panagrolaimomorpha</taxon>
        <taxon>Strongyloidoidea</taxon>
        <taxon>Strongyloididae</taxon>
        <taxon>Strongyloides</taxon>
    </lineage>
</organism>
<evidence type="ECO:0000313" key="2">
    <source>
        <dbReference type="WBParaSite" id="SPAL_0001607500.1"/>
    </source>
</evidence>
<accession>A0A0N5CDY5</accession>
<proteinExistence type="predicted"/>